<dbReference type="Pfam" id="PF13715">
    <property type="entry name" value="CarbopepD_reg_2"/>
    <property type="match status" value="1"/>
</dbReference>
<evidence type="ECO:0000256" key="2">
    <source>
        <dbReference type="ARBA" id="ARBA00022448"/>
    </source>
</evidence>
<dbReference type="AlphaFoldDB" id="A0A6I6G8A6"/>
<accession>A0A6I6G8A6</accession>
<dbReference type="Gene3D" id="2.60.40.1120">
    <property type="entry name" value="Carboxypeptidase-like, regulatory domain"/>
    <property type="match status" value="1"/>
</dbReference>
<keyword evidence="6 7" id="KW-0998">Cell outer membrane</keyword>
<reference evidence="10 11" key="1">
    <citation type="submission" date="2019-11" db="EMBL/GenBank/DDBJ databases">
        <authorList>
            <person name="Im W.T."/>
        </authorList>
    </citation>
    <scope>NUCLEOTIDE SEQUENCE [LARGE SCALE GENOMIC DNA]</scope>
    <source>
        <strain evidence="10 11">SB-02</strain>
    </source>
</reference>
<keyword evidence="4 7" id="KW-0812">Transmembrane</keyword>
<dbReference type="Gene3D" id="2.170.130.10">
    <property type="entry name" value="TonB-dependent receptor, plug domain"/>
    <property type="match status" value="1"/>
</dbReference>
<feature type="chain" id="PRO_5026317776" evidence="8">
    <location>
        <begin position="29"/>
        <end position="1098"/>
    </location>
</feature>
<dbReference type="Pfam" id="PF07715">
    <property type="entry name" value="Plug"/>
    <property type="match status" value="1"/>
</dbReference>
<dbReference type="NCBIfam" id="TIGR04057">
    <property type="entry name" value="SusC_RagA_signa"/>
    <property type="match status" value="1"/>
</dbReference>
<keyword evidence="5 7" id="KW-0472">Membrane</keyword>
<keyword evidence="2 7" id="KW-0813">Transport</keyword>
<dbReference type="SUPFAM" id="SSF49464">
    <property type="entry name" value="Carboxypeptidase regulatory domain-like"/>
    <property type="match status" value="1"/>
</dbReference>
<dbReference type="KEGG" id="fls:GLV81_05895"/>
<evidence type="ECO:0000256" key="7">
    <source>
        <dbReference type="PROSITE-ProRule" id="PRU01360"/>
    </source>
</evidence>
<dbReference type="RefSeq" id="WP_157477683.1">
    <property type="nucleotide sequence ID" value="NZ_CP046566.1"/>
</dbReference>
<dbReference type="PROSITE" id="PS52016">
    <property type="entry name" value="TONB_DEPENDENT_REC_3"/>
    <property type="match status" value="1"/>
</dbReference>
<evidence type="ECO:0000256" key="1">
    <source>
        <dbReference type="ARBA" id="ARBA00004571"/>
    </source>
</evidence>
<evidence type="ECO:0000256" key="4">
    <source>
        <dbReference type="ARBA" id="ARBA00022692"/>
    </source>
</evidence>
<evidence type="ECO:0000313" key="11">
    <source>
        <dbReference type="Proteomes" id="UP000426027"/>
    </source>
</evidence>
<dbReference type="InterPro" id="IPR023996">
    <property type="entry name" value="TonB-dep_OMP_SusC/RagA"/>
</dbReference>
<evidence type="ECO:0000313" key="10">
    <source>
        <dbReference type="EMBL" id="QGW27683.1"/>
    </source>
</evidence>
<dbReference type="EMBL" id="CP046566">
    <property type="protein sequence ID" value="QGW27683.1"/>
    <property type="molecule type" value="Genomic_DNA"/>
</dbReference>
<dbReference type="NCBIfam" id="TIGR04056">
    <property type="entry name" value="OMP_RagA_SusC"/>
    <property type="match status" value="1"/>
</dbReference>
<keyword evidence="3 7" id="KW-1134">Transmembrane beta strand</keyword>
<comment type="subcellular location">
    <subcellularLocation>
        <location evidence="1 7">Cell outer membrane</location>
        <topology evidence="1 7">Multi-pass membrane protein</topology>
    </subcellularLocation>
</comment>
<feature type="signal peptide" evidence="8">
    <location>
        <begin position="1"/>
        <end position="28"/>
    </location>
</feature>
<dbReference type="InterPro" id="IPR037066">
    <property type="entry name" value="Plug_dom_sf"/>
</dbReference>
<dbReference type="SUPFAM" id="SSF56935">
    <property type="entry name" value="Porins"/>
    <property type="match status" value="1"/>
</dbReference>
<comment type="similarity">
    <text evidence="7">Belongs to the TonB-dependent receptor family.</text>
</comment>
<evidence type="ECO:0000259" key="9">
    <source>
        <dbReference type="Pfam" id="PF07715"/>
    </source>
</evidence>
<dbReference type="Gene3D" id="2.40.170.20">
    <property type="entry name" value="TonB-dependent receptor, beta-barrel domain"/>
    <property type="match status" value="1"/>
</dbReference>
<evidence type="ECO:0000256" key="8">
    <source>
        <dbReference type="SAM" id="SignalP"/>
    </source>
</evidence>
<keyword evidence="11" id="KW-1185">Reference proteome</keyword>
<gene>
    <name evidence="10" type="ORF">GLV81_05895</name>
</gene>
<evidence type="ECO:0000256" key="5">
    <source>
        <dbReference type="ARBA" id="ARBA00023136"/>
    </source>
</evidence>
<proteinExistence type="inferred from homology"/>
<dbReference type="Proteomes" id="UP000426027">
    <property type="component" value="Chromosome"/>
</dbReference>
<keyword evidence="8" id="KW-0732">Signal</keyword>
<dbReference type="InterPro" id="IPR039426">
    <property type="entry name" value="TonB-dep_rcpt-like"/>
</dbReference>
<feature type="domain" description="TonB-dependent receptor plug" evidence="9">
    <location>
        <begin position="123"/>
        <end position="248"/>
    </location>
</feature>
<name>A0A6I6G8A6_9BACT</name>
<sequence>MKQRLHPWQWVLSTVFALFLLLTNTAIAQEAAIRGKVTDAATNAVLAGVSVKLLSNGTVVTTSNEGEFMVNAKKGDRLEISYVGYATETVQVGTVTYLEIDLSANASQLGEVVVTALGIRKEKKKLGYAIQDVKGEDLTVARETNVVNQLAGKVAGVTVVGSASGVGGSSRVTIRGERSVDLNKNQPLYVIDGVPVSNAITGANGRGNMEVDFGNGAGFINPDDIESMSVLKGPAASALYGSRAANGVILIKTKSGKKSKGIGVEINTNATFEKALKLPEYQKVYGQGNGNGGDFAFVNGGGAGLTDGTDEGWGPAFRGQLYPQFNSPRTLNGQPIDFFGGDLNAPSGSVITPTLWEPDIDNLKNFLETGKTFTNNVALVGGNKNGDFRLSYTNLDQKGMVPNTDLKRNTVSFSGGYNFNDKFSAKAFVSYIKSESGNRPSISYGTESLMYLFNCWLPASVKVSDMKRLWMKGAEGLRQYSWNYNYHDNPYLTVYENTNGQYYDRIIGNASLKYDFTKWLNLQVRAATDWSNERREYRRGFSTQRFPFGQYREVNIINEERNADFLLNFNKELGTDFVVTANAGGNQMRQSSRFNETVAGQLNIPGIYNLTNSRIALETAQRNVAKRINSFYGSAGVAYQNKIFLDFTGRNDWSSALTLPEDLKSFGNEDNSYFYSSVALSAIVSDMVKLPKVISFAKVRGSFAQVGNDTDPFTFTQSFNPSTPYGSAQVYGETDRLTNLNLKPEISSAWEMGADVRFLNNRIGVDVTYYTSMTKNQILNIPLSLTSGYNSRSINAGKIKNWGWEAMLNFQTIKNKNFTWTTDINFSANRSEVIELRDGLTNFVMASRSVSVEARVGERMGDLYGIGFARVQNTDKNAPYYDASGLYVGQMVFDANGRPVRTTNRIKLGNYNPDWLMGISNSFNYKGVRLSFLFDIRSGGEIYSHTQTVGREGGIIMETLEGRADGYDLSKPGNGVVGQGVVFVNGVPSPNTKKVSAREWHTAWTGGRGIAEGVMYDASFVKLRELQIGYNIPDRVWGKLPFRGVAVSLVGRNLFVWDNVPHVDPENMSYTGGTALPGIEYMAIPSARSYGFNLSLKL</sequence>
<evidence type="ECO:0000256" key="6">
    <source>
        <dbReference type="ARBA" id="ARBA00023237"/>
    </source>
</evidence>
<dbReference type="InterPro" id="IPR008969">
    <property type="entry name" value="CarboxyPept-like_regulatory"/>
</dbReference>
<dbReference type="InterPro" id="IPR012910">
    <property type="entry name" value="Plug_dom"/>
</dbReference>
<dbReference type="InterPro" id="IPR036942">
    <property type="entry name" value="Beta-barrel_TonB_sf"/>
</dbReference>
<protein>
    <submittedName>
        <fullName evidence="10">SusC/RagA family TonB-linked outer membrane protein</fullName>
    </submittedName>
</protein>
<dbReference type="GO" id="GO:0009279">
    <property type="term" value="C:cell outer membrane"/>
    <property type="evidence" value="ECO:0007669"/>
    <property type="project" value="UniProtKB-SubCell"/>
</dbReference>
<evidence type="ECO:0000256" key="3">
    <source>
        <dbReference type="ARBA" id="ARBA00022452"/>
    </source>
</evidence>
<dbReference type="InterPro" id="IPR023997">
    <property type="entry name" value="TonB-dep_OMP_SusC/RagA_CS"/>
</dbReference>
<organism evidence="10 11">
    <name type="scientific">Phnomibacter ginsenosidimutans</name>
    <dbReference type="NCBI Taxonomy" id="2676868"/>
    <lineage>
        <taxon>Bacteria</taxon>
        <taxon>Pseudomonadati</taxon>
        <taxon>Bacteroidota</taxon>
        <taxon>Chitinophagia</taxon>
        <taxon>Chitinophagales</taxon>
        <taxon>Chitinophagaceae</taxon>
        <taxon>Phnomibacter</taxon>
    </lineage>
</organism>